<sequence>SSSPSSKLKSDVDQLDDLVKDLLNEVNRPISNNTNNNNNNNTQRYSYQRQLNNDLPNSKLSSSSIFNDGKRSEVEISSTTVPRSKTTREERIRIKRGTPTTE</sequence>
<gene>
    <name evidence="2" type="ORF">OVN521_LOCUS46122</name>
</gene>
<feature type="non-terminal residue" evidence="2">
    <location>
        <position position="1"/>
    </location>
</feature>
<comment type="caution">
    <text evidence="2">The sequence shown here is derived from an EMBL/GenBank/DDBJ whole genome shotgun (WGS) entry which is preliminary data.</text>
</comment>
<name>A0A821DVN6_9BILA</name>
<evidence type="ECO:0000313" key="3">
    <source>
        <dbReference type="Proteomes" id="UP000663866"/>
    </source>
</evidence>
<proteinExistence type="predicted"/>
<protein>
    <submittedName>
        <fullName evidence="2">Uncharacterized protein</fullName>
    </submittedName>
</protein>
<accession>A0A821DVN6</accession>
<feature type="region of interest" description="Disordered" evidence="1">
    <location>
        <begin position="23"/>
        <end position="102"/>
    </location>
</feature>
<dbReference type="AlphaFoldDB" id="A0A821DVN6"/>
<dbReference type="Proteomes" id="UP000663866">
    <property type="component" value="Unassembled WGS sequence"/>
</dbReference>
<feature type="non-terminal residue" evidence="2">
    <location>
        <position position="102"/>
    </location>
</feature>
<reference evidence="2" key="1">
    <citation type="submission" date="2021-02" db="EMBL/GenBank/DDBJ databases">
        <authorList>
            <person name="Nowell W R."/>
        </authorList>
    </citation>
    <scope>NUCLEOTIDE SEQUENCE</scope>
</reference>
<feature type="compositionally biased region" description="Polar residues" evidence="1">
    <location>
        <begin position="43"/>
        <end position="66"/>
    </location>
</feature>
<evidence type="ECO:0000256" key="1">
    <source>
        <dbReference type="SAM" id="MobiDB-lite"/>
    </source>
</evidence>
<organism evidence="2 3">
    <name type="scientific">Rotaria magnacalcarata</name>
    <dbReference type="NCBI Taxonomy" id="392030"/>
    <lineage>
        <taxon>Eukaryota</taxon>
        <taxon>Metazoa</taxon>
        <taxon>Spiralia</taxon>
        <taxon>Gnathifera</taxon>
        <taxon>Rotifera</taxon>
        <taxon>Eurotatoria</taxon>
        <taxon>Bdelloidea</taxon>
        <taxon>Philodinida</taxon>
        <taxon>Philodinidae</taxon>
        <taxon>Rotaria</taxon>
    </lineage>
</organism>
<dbReference type="EMBL" id="CAJOBG010079870">
    <property type="protein sequence ID" value="CAF4627662.1"/>
    <property type="molecule type" value="Genomic_DNA"/>
</dbReference>
<feature type="compositionally biased region" description="Polar residues" evidence="1">
    <location>
        <begin position="75"/>
        <end position="84"/>
    </location>
</feature>
<evidence type="ECO:0000313" key="2">
    <source>
        <dbReference type="EMBL" id="CAF4627662.1"/>
    </source>
</evidence>
<feature type="compositionally biased region" description="Low complexity" evidence="1">
    <location>
        <begin position="32"/>
        <end position="42"/>
    </location>
</feature>
<keyword evidence="3" id="KW-1185">Reference proteome</keyword>